<dbReference type="RefSeq" id="XP_029226820.1">
    <property type="nucleotide sequence ID" value="XM_029373070.1"/>
</dbReference>
<feature type="region of interest" description="Disordered" evidence="1">
    <location>
        <begin position="535"/>
        <end position="555"/>
    </location>
</feature>
<reference evidence="2 3" key="1">
    <citation type="journal article" date="2018" name="BMC Genomics">
        <title>Genomic comparison of Trypanosoma conorhini and Trypanosoma rangeli to Trypanosoma cruzi strains of high and low virulence.</title>
        <authorList>
            <person name="Bradwell K.R."/>
            <person name="Koparde V.N."/>
            <person name="Matveyev A.V."/>
            <person name="Serrano M.G."/>
            <person name="Alves J.M."/>
            <person name="Parikh H."/>
            <person name="Huang B."/>
            <person name="Lee V."/>
            <person name="Espinosa-Alvarez O."/>
            <person name="Ortiz P.A."/>
            <person name="Costa-Martins A.G."/>
            <person name="Teixeira M.M."/>
            <person name="Buck G.A."/>
        </authorList>
    </citation>
    <scope>NUCLEOTIDE SEQUENCE [LARGE SCALE GENOMIC DNA]</scope>
    <source>
        <strain evidence="2 3">025E</strain>
    </source>
</reference>
<feature type="region of interest" description="Disordered" evidence="1">
    <location>
        <begin position="481"/>
        <end position="501"/>
    </location>
</feature>
<feature type="compositionally biased region" description="Polar residues" evidence="1">
    <location>
        <begin position="483"/>
        <end position="501"/>
    </location>
</feature>
<dbReference type="OrthoDB" id="248222at2759"/>
<dbReference type="GeneID" id="40319793"/>
<protein>
    <recommendedName>
        <fullName evidence="4">TOG domain-containing protein</fullName>
    </recommendedName>
</protein>
<dbReference type="InterPro" id="IPR011989">
    <property type="entry name" value="ARM-like"/>
</dbReference>
<dbReference type="EMBL" id="MKKU01000404">
    <property type="protein sequence ID" value="RNF13464.1"/>
    <property type="molecule type" value="Genomic_DNA"/>
</dbReference>
<gene>
    <name evidence="2" type="ORF">Tco025E_06182</name>
</gene>
<evidence type="ECO:0000313" key="3">
    <source>
        <dbReference type="Proteomes" id="UP000284403"/>
    </source>
</evidence>
<evidence type="ECO:0000313" key="2">
    <source>
        <dbReference type="EMBL" id="RNF13464.1"/>
    </source>
</evidence>
<proteinExistence type="predicted"/>
<keyword evidence="3" id="KW-1185">Reference proteome</keyword>
<comment type="caution">
    <text evidence="2">The sequence shown here is derived from an EMBL/GenBank/DDBJ whole genome shotgun (WGS) entry which is preliminary data.</text>
</comment>
<dbReference type="AlphaFoldDB" id="A0A3R7KQN1"/>
<accession>A0A3R7KQN1</accession>
<evidence type="ECO:0000256" key="1">
    <source>
        <dbReference type="SAM" id="MobiDB-lite"/>
    </source>
</evidence>
<dbReference type="Proteomes" id="UP000284403">
    <property type="component" value="Unassembled WGS sequence"/>
</dbReference>
<evidence type="ECO:0008006" key="4">
    <source>
        <dbReference type="Google" id="ProtNLM"/>
    </source>
</evidence>
<sequence>MGRQKSESKGVGGRALVVGKVMDVGTLLQRQMELHGALRRPPHTVAQLQEVHRVMKEVLSFFQRVRSTASVLSSSPETVFQCLMHIGMGDVVSFDKQRRDGAVPMHQAKVLSRTNAIQLEPRLRTAVPADVLDAMVALSKTTRTLLRIKVEDGNDFTIAETALRQSIEYLDYIDAASGSVPEVMFKFYMVEDEASLLSLLGHTLSETSRGHSEGGTSTEVTATLPSDEDLEKELRRLAHVCTSTTETAGDRVSALRTINSWIDMMEEDKFLLHIRQVASHLSGPLAVCAAEKRSAVCRQACNVMVSIAERTPARLYQEGPLKVALAKWCSVLVRGVFVTVSAIAQATHAALRVLVIGSGGNAAALKCIIDGLESGTHPELRRKCLGYLVLGVVASRGEACAAHPNLAAVSAKYMETGDSACRKMARTLYIALVHFAGAPNVTVNRKSESLILQEEMELSGVLDDVEDLDKVVFGGDAERRVSTGPSVQRGTAQFSTPTTSSRTHAVRRECTQPFTVDIYDTSACLGTLDTLHEGAQPTRLPAVPSRGNSPQLKTPTRIRLHSFSLLEDEAAPAPPVQPKAVKLSASLRRKIEEASSLPALRH</sequence>
<dbReference type="Gene3D" id="1.25.10.10">
    <property type="entry name" value="Leucine-rich Repeat Variant"/>
    <property type="match status" value="1"/>
</dbReference>
<organism evidence="2 3">
    <name type="scientific">Trypanosoma conorhini</name>
    <dbReference type="NCBI Taxonomy" id="83891"/>
    <lineage>
        <taxon>Eukaryota</taxon>
        <taxon>Discoba</taxon>
        <taxon>Euglenozoa</taxon>
        <taxon>Kinetoplastea</taxon>
        <taxon>Metakinetoplastina</taxon>
        <taxon>Trypanosomatida</taxon>
        <taxon>Trypanosomatidae</taxon>
        <taxon>Trypanosoma</taxon>
    </lineage>
</organism>
<name>A0A3R7KQN1_9TRYP</name>